<evidence type="ECO:0000256" key="3">
    <source>
        <dbReference type="RuleBase" id="RU004019"/>
    </source>
</evidence>
<sequence length="394" mass="44310">MANILTSTPLLDQLKMFELLGTLQMNQLNPEINQWNHQYSVLLANQPGVPQATPAPGFEQRLFMAAPSQLLEQQICASTMPGYDYEEDELDIFNGEPNDASFNVELAKAALRDIDTNQMPDLSVFEDFQDEGYNPSLEETYQPPSSPVLLKMEAKSPSPCGSECSYSSASPPHSPSISEASYNTYSTDEGFVSEDLSDLDEILDRMSSSGSPASIHSEPEKLQPVVVKEEVPEKKKRSKRGPKPPVKYRGDGPIQLWQFLLELIIGSETSHLVKWTQEEDYEFKILQPAIVAKMWGKKKNKPTMNYEKLSRGLRYYYGKNIIEKVHGKRYVYQFMCDIPKILGYDPMVNKCEDFAEDSVCGEPVMSPEVEDLLLTTSVEEGKMAGSLDFSLLIQ</sequence>
<dbReference type="Pfam" id="PF00178">
    <property type="entry name" value="Ets"/>
    <property type="match status" value="1"/>
</dbReference>
<evidence type="ECO:0000313" key="6">
    <source>
        <dbReference type="EMBL" id="RMX37925.1"/>
    </source>
</evidence>
<evidence type="ECO:0000259" key="5">
    <source>
        <dbReference type="PROSITE" id="PS50061"/>
    </source>
</evidence>
<accession>A0A3M6T936</accession>
<comment type="similarity">
    <text evidence="1 3">Belongs to the ETS family.</text>
</comment>
<keyword evidence="7" id="KW-1185">Reference proteome</keyword>
<dbReference type="PANTHER" id="PTHR11849">
    <property type="entry name" value="ETS"/>
    <property type="match status" value="1"/>
</dbReference>
<proteinExistence type="inferred from homology"/>
<comment type="caution">
    <text evidence="6">The sequence shown here is derived from an EMBL/GenBank/DDBJ whole genome shotgun (WGS) entry which is preliminary data.</text>
</comment>
<dbReference type="InterPro" id="IPR036390">
    <property type="entry name" value="WH_DNA-bd_sf"/>
</dbReference>
<reference evidence="6 7" key="1">
    <citation type="journal article" date="2018" name="Sci. Rep.">
        <title>Comparative analysis of the Pocillopora damicornis genome highlights role of immune system in coral evolution.</title>
        <authorList>
            <person name="Cunning R."/>
            <person name="Bay R.A."/>
            <person name="Gillette P."/>
            <person name="Baker A.C."/>
            <person name="Traylor-Knowles N."/>
        </authorList>
    </citation>
    <scope>NUCLEOTIDE SEQUENCE [LARGE SCALE GENOMIC DNA]</scope>
    <source>
        <strain evidence="6">RSMAS</strain>
        <tissue evidence="6">Whole animal</tissue>
    </source>
</reference>
<feature type="compositionally biased region" description="Low complexity" evidence="4">
    <location>
        <begin position="160"/>
        <end position="181"/>
    </location>
</feature>
<evidence type="ECO:0000256" key="4">
    <source>
        <dbReference type="SAM" id="MobiDB-lite"/>
    </source>
</evidence>
<dbReference type="SUPFAM" id="SSF46785">
    <property type="entry name" value="Winged helix' DNA-binding domain"/>
    <property type="match status" value="1"/>
</dbReference>
<dbReference type="AlphaFoldDB" id="A0A3M6T936"/>
<dbReference type="GO" id="GO:0000981">
    <property type="term" value="F:DNA-binding transcription factor activity, RNA polymerase II-specific"/>
    <property type="evidence" value="ECO:0007669"/>
    <property type="project" value="TreeGrafter"/>
</dbReference>
<keyword evidence="2 3" id="KW-0238">DNA-binding</keyword>
<dbReference type="OrthoDB" id="10067219at2759"/>
<evidence type="ECO:0000256" key="1">
    <source>
        <dbReference type="ARBA" id="ARBA00005562"/>
    </source>
</evidence>
<dbReference type="PANTHER" id="PTHR11849:SF289">
    <property type="entry name" value="ETS-LIKE PROTEIN POINTED"/>
    <property type="match status" value="1"/>
</dbReference>
<dbReference type="InterPro" id="IPR000418">
    <property type="entry name" value="Ets_dom"/>
</dbReference>
<feature type="region of interest" description="Disordered" evidence="4">
    <location>
        <begin position="160"/>
        <end position="182"/>
    </location>
</feature>
<dbReference type="EMBL" id="RCHS01004065">
    <property type="protein sequence ID" value="RMX37925.1"/>
    <property type="molecule type" value="Genomic_DNA"/>
</dbReference>
<feature type="compositionally biased region" description="Basic and acidic residues" evidence="4">
    <location>
        <begin position="217"/>
        <end position="233"/>
    </location>
</feature>
<name>A0A3M6T936_POCDA</name>
<dbReference type="Gene3D" id="1.10.10.10">
    <property type="entry name" value="Winged helix-like DNA-binding domain superfamily/Winged helix DNA-binding domain"/>
    <property type="match status" value="1"/>
</dbReference>
<feature type="domain" description="ETS" evidence="5">
    <location>
        <begin position="254"/>
        <end position="335"/>
    </location>
</feature>
<feature type="region of interest" description="Disordered" evidence="4">
    <location>
        <begin position="206"/>
        <end position="247"/>
    </location>
</feature>
<dbReference type="STRING" id="46731.A0A3M6T936"/>
<evidence type="ECO:0000313" key="7">
    <source>
        <dbReference type="Proteomes" id="UP000275408"/>
    </source>
</evidence>
<dbReference type="InterPro" id="IPR046328">
    <property type="entry name" value="ETS_fam"/>
</dbReference>
<dbReference type="InterPro" id="IPR036388">
    <property type="entry name" value="WH-like_DNA-bd_sf"/>
</dbReference>
<evidence type="ECO:0000256" key="2">
    <source>
        <dbReference type="ARBA" id="ARBA00023125"/>
    </source>
</evidence>
<dbReference type="PROSITE" id="PS00346">
    <property type="entry name" value="ETS_DOMAIN_2"/>
    <property type="match status" value="1"/>
</dbReference>
<comment type="subcellular location">
    <subcellularLocation>
        <location evidence="3">Nucleus</location>
    </subcellularLocation>
</comment>
<dbReference type="PRINTS" id="PR00454">
    <property type="entry name" value="ETSDOMAIN"/>
</dbReference>
<dbReference type="PROSITE" id="PS50061">
    <property type="entry name" value="ETS_DOMAIN_3"/>
    <property type="match status" value="1"/>
</dbReference>
<protein>
    <recommendedName>
        <fullName evidence="5">ETS domain-containing protein</fullName>
    </recommendedName>
</protein>
<organism evidence="6 7">
    <name type="scientific">Pocillopora damicornis</name>
    <name type="common">Cauliflower coral</name>
    <name type="synonym">Millepora damicornis</name>
    <dbReference type="NCBI Taxonomy" id="46731"/>
    <lineage>
        <taxon>Eukaryota</taxon>
        <taxon>Metazoa</taxon>
        <taxon>Cnidaria</taxon>
        <taxon>Anthozoa</taxon>
        <taxon>Hexacorallia</taxon>
        <taxon>Scleractinia</taxon>
        <taxon>Astrocoeniina</taxon>
        <taxon>Pocilloporidae</taxon>
        <taxon>Pocillopora</taxon>
    </lineage>
</organism>
<dbReference type="SMART" id="SM00413">
    <property type="entry name" value="ETS"/>
    <property type="match status" value="1"/>
</dbReference>
<gene>
    <name evidence="6" type="ORF">pdam_00022989</name>
</gene>
<dbReference type="GO" id="GO:0030154">
    <property type="term" value="P:cell differentiation"/>
    <property type="evidence" value="ECO:0007669"/>
    <property type="project" value="TreeGrafter"/>
</dbReference>
<dbReference type="Proteomes" id="UP000275408">
    <property type="component" value="Unassembled WGS sequence"/>
</dbReference>
<dbReference type="GO" id="GO:0005634">
    <property type="term" value="C:nucleus"/>
    <property type="evidence" value="ECO:0007669"/>
    <property type="project" value="UniProtKB-SubCell"/>
</dbReference>
<keyword evidence="3" id="KW-0539">Nucleus</keyword>
<dbReference type="GO" id="GO:0043565">
    <property type="term" value="F:sequence-specific DNA binding"/>
    <property type="evidence" value="ECO:0007669"/>
    <property type="project" value="InterPro"/>
</dbReference>